<dbReference type="WBParaSite" id="Minc3s00252g08623">
    <property type="protein sequence ID" value="Minc3s00252g08623"/>
    <property type="gene ID" value="Minc3s00252g08623"/>
</dbReference>
<evidence type="ECO:0000313" key="3">
    <source>
        <dbReference type="WBParaSite" id="Minc3s00252g08623"/>
    </source>
</evidence>
<accession>A0A914L3D6</accession>
<dbReference type="Proteomes" id="UP000887563">
    <property type="component" value="Unplaced"/>
</dbReference>
<evidence type="ECO:0000313" key="2">
    <source>
        <dbReference type="Proteomes" id="UP000887563"/>
    </source>
</evidence>
<feature type="compositionally biased region" description="Basic and acidic residues" evidence="1">
    <location>
        <begin position="51"/>
        <end position="87"/>
    </location>
</feature>
<proteinExistence type="predicted"/>
<dbReference type="AlphaFoldDB" id="A0A914L3D6"/>
<name>A0A914L3D6_MELIC</name>
<feature type="region of interest" description="Disordered" evidence="1">
    <location>
        <begin position="1"/>
        <end position="94"/>
    </location>
</feature>
<organism evidence="2 3">
    <name type="scientific">Meloidogyne incognita</name>
    <name type="common">Southern root-knot nematode worm</name>
    <name type="synonym">Oxyuris incognita</name>
    <dbReference type="NCBI Taxonomy" id="6306"/>
    <lineage>
        <taxon>Eukaryota</taxon>
        <taxon>Metazoa</taxon>
        <taxon>Ecdysozoa</taxon>
        <taxon>Nematoda</taxon>
        <taxon>Chromadorea</taxon>
        <taxon>Rhabditida</taxon>
        <taxon>Tylenchina</taxon>
        <taxon>Tylenchomorpha</taxon>
        <taxon>Tylenchoidea</taxon>
        <taxon>Meloidogynidae</taxon>
        <taxon>Meloidogyninae</taxon>
        <taxon>Meloidogyne</taxon>
        <taxon>Meloidogyne incognita group</taxon>
    </lineage>
</organism>
<feature type="compositionally biased region" description="Basic and acidic residues" evidence="1">
    <location>
        <begin position="1"/>
        <end position="22"/>
    </location>
</feature>
<evidence type="ECO:0000256" key="1">
    <source>
        <dbReference type="SAM" id="MobiDB-lite"/>
    </source>
</evidence>
<reference evidence="3" key="1">
    <citation type="submission" date="2022-11" db="UniProtKB">
        <authorList>
            <consortium name="WormBaseParasite"/>
        </authorList>
    </citation>
    <scope>IDENTIFICATION</scope>
</reference>
<protein>
    <submittedName>
        <fullName evidence="3">Uncharacterized protein</fullName>
    </submittedName>
</protein>
<sequence length="541" mass="62614">METGGYRDKRKDKDQEDNVDRQKRIRQSSSDGSRSRKRKRSRERKRTRSRSPLDRDRDRERDRERYRPERERSPERERRPPLKDKYGDVPPSGYEHMTPKECKQLQGLPIKQENVGDGDRARKLHNVHVQERKASISDYLSPEFYGEDRTVCKVKVPPVGPPVDRKVTETPQTLIDKAVTALDNGEGIIASELLWLAASLQLKNVCVCRLPIEQEHVGVGDRARKLHNVHVQERKASISDYLSPEFYGEDRTVCKVKIPRVGPPVDRKVKETPQTLTDKAVTALGNGEGCIASELLWMAASLQLKNVCVCSGFDISDHGVKTAVVNYFVAKFKRYSSIRVSWEFLSECHKNAYENFMTLSFIRDNLHHAEYFCNALFNIFNKGKISYCDLTNNLPYSSKIVRIKDPPVYETIQWAGEIIAFQYKKVALDRISEFFKQLSFLTMRIKWNLPFCQMIKLITHSTDGIDDKIALETVEWKVRGQTEAILVMDGTFDLFLEFKGKTKKISCSRCDFFKIYRGVSCQLKTNDFAHITRFMEKDYLI</sequence>
<keyword evidence="2" id="KW-1185">Reference proteome</keyword>
<feature type="compositionally biased region" description="Basic residues" evidence="1">
    <location>
        <begin position="35"/>
        <end position="49"/>
    </location>
</feature>